<keyword evidence="1" id="KW-0812">Transmembrane</keyword>
<name>A0ABU3VCU5_9RHOB</name>
<gene>
    <name evidence="2" type="ORF">QO231_08530</name>
</gene>
<organism evidence="2 3">
    <name type="scientific">Sedimentitalea todarodis</name>
    <dbReference type="NCBI Taxonomy" id="1631240"/>
    <lineage>
        <taxon>Bacteria</taxon>
        <taxon>Pseudomonadati</taxon>
        <taxon>Pseudomonadota</taxon>
        <taxon>Alphaproteobacteria</taxon>
        <taxon>Rhodobacterales</taxon>
        <taxon>Paracoccaceae</taxon>
        <taxon>Sedimentitalea</taxon>
    </lineage>
</organism>
<dbReference type="RefSeq" id="WP_316775137.1">
    <property type="nucleotide sequence ID" value="NZ_JASMWN010000005.1"/>
</dbReference>
<proteinExistence type="predicted"/>
<evidence type="ECO:0000313" key="3">
    <source>
        <dbReference type="Proteomes" id="UP001255416"/>
    </source>
</evidence>
<dbReference type="Proteomes" id="UP001255416">
    <property type="component" value="Unassembled WGS sequence"/>
</dbReference>
<evidence type="ECO:0000313" key="2">
    <source>
        <dbReference type="EMBL" id="MDU9003898.1"/>
    </source>
</evidence>
<feature type="transmembrane region" description="Helical" evidence="1">
    <location>
        <begin position="51"/>
        <end position="73"/>
    </location>
</feature>
<keyword evidence="1" id="KW-1133">Transmembrane helix</keyword>
<keyword evidence="3" id="KW-1185">Reference proteome</keyword>
<protein>
    <recommendedName>
        <fullName evidence="4">Gene transfer agent protein</fullName>
    </recommendedName>
</protein>
<evidence type="ECO:0008006" key="4">
    <source>
        <dbReference type="Google" id="ProtNLM"/>
    </source>
</evidence>
<keyword evidence="1" id="KW-0472">Membrane</keyword>
<comment type="caution">
    <text evidence="2">The sequence shown here is derived from an EMBL/GenBank/DDBJ whole genome shotgun (WGS) entry which is preliminary data.</text>
</comment>
<dbReference type="EMBL" id="JASMWN010000005">
    <property type="protein sequence ID" value="MDU9003898.1"/>
    <property type="molecule type" value="Genomic_DNA"/>
</dbReference>
<evidence type="ECO:0000256" key="1">
    <source>
        <dbReference type="SAM" id="Phobius"/>
    </source>
</evidence>
<sequence length="75" mass="8653">MDDKRPRFDAFECAPGLRLAAHERLSQVHHDNLVQRLDRLDELMERLERRLWLAVYGVVAVILGQAVQSFLVATP</sequence>
<accession>A0ABU3VCU5</accession>
<reference evidence="3" key="1">
    <citation type="submission" date="2023-05" db="EMBL/GenBank/DDBJ databases">
        <title>Sedimentitalea sp. nov. JM2-8.</title>
        <authorList>
            <person name="Huang J."/>
        </authorList>
    </citation>
    <scope>NUCLEOTIDE SEQUENCE [LARGE SCALE GENOMIC DNA]</scope>
    <source>
        <strain evidence="3">KHS03</strain>
    </source>
</reference>